<dbReference type="Pfam" id="PF00155">
    <property type="entry name" value="Aminotran_1_2"/>
    <property type="match status" value="1"/>
</dbReference>
<comment type="similarity">
    <text evidence="1">In the C-terminal section; belongs to the class-I pyridoxal-phosphate-dependent aminotransferase family.</text>
</comment>
<dbReference type="Gene3D" id="3.40.640.10">
    <property type="entry name" value="Type I PLP-dependent aspartate aminotransferase-like (Major domain)"/>
    <property type="match status" value="1"/>
</dbReference>
<evidence type="ECO:0000259" key="6">
    <source>
        <dbReference type="PROSITE" id="PS50949"/>
    </source>
</evidence>
<reference evidence="7 8" key="1">
    <citation type="submission" date="2024-09" db="EMBL/GenBank/DDBJ databases">
        <title>Elucidation of the Bokeelamides from Bacteria Associated with Moon Snail Egg Collars.</title>
        <authorList>
            <person name="Campbell R."/>
            <person name="Piedl K."/>
            <person name="Mevers E."/>
        </authorList>
    </citation>
    <scope>NUCLEOTIDE SEQUENCE [LARGE SCALE GENOMIC DNA]</scope>
    <source>
        <strain evidence="7 8">EM133</strain>
    </source>
</reference>
<dbReference type="EMBL" id="JBHEGD010000001">
    <property type="protein sequence ID" value="MFH6597452.1"/>
    <property type="molecule type" value="Genomic_DNA"/>
</dbReference>
<dbReference type="Gene3D" id="1.10.10.10">
    <property type="entry name" value="Winged helix-like DNA-binding domain superfamily/Winged helix DNA-binding domain"/>
    <property type="match status" value="1"/>
</dbReference>
<keyword evidence="7" id="KW-0808">Transferase</keyword>
<accession>A0ABW7M7A1</accession>
<dbReference type="SUPFAM" id="SSF46785">
    <property type="entry name" value="Winged helix' DNA-binding domain"/>
    <property type="match status" value="1"/>
</dbReference>
<keyword evidence="5" id="KW-0804">Transcription</keyword>
<keyword evidence="7" id="KW-0032">Aminotransferase</keyword>
<dbReference type="CDD" id="cd00609">
    <property type="entry name" value="AAT_like"/>
    <property type="match status" value="1"/>
</dbReference>
<dbReference type="InterPro" id="IPR004839">
    <property type="entry name" value="Aminotransferase_I/II_large"/>
</dbReference>
<keyword evidence="2" id="KW-0663">Pyridoxal phosphate</keyword>
<dbReference type="InterPro" id="IPR000524">
    <property type="entry name" value="Tscrpt_reg_HTH_GntR"/>
</dbReference>
<gene>
    <name evidence="7" type="ORF">ACEVAQ_01775</name>
</gene>
<dbReference type="CDD" id="cd07377">
    <property type="entry name" value="WHTH_GntR"/>
    <property type="match status" value="1"/>
</dbReference>
<dbReference type="Proteomes" id="UP001609932">
    <property type="component" value="Unassembled WGS sequence"/>
</dbReference>
<evidence type="ECO:0000313" key="8">
    <source>
        <dbReference type="Proteomes" id="UP001609932"/>
    </source>
</evidence>
<dbReference type="GO" id="GO:0008483">
    <property type="term" value="F:transaminase activity"/>
    <property type="evidence" value="ECO:0007669"/>
    <property type="project" value="UniProtKB-KW"/>
</dbReference>
<evidence type="ECO:0000256" key="2">
    <source>
        <dbReference type="ARBA" id="ARBA00022898"/>
    </source>
</evidence>
<keyword evidence="4" id="KW-0238">DNA-binding</keyword>
<dbReference type="Pfam" id="PF00392">
    <property type="entry name" value="GntR"/>
    <property type="match status" value="1"/>
</dbReference>
<sequence length="500" mass="55223">MAVDKTPPEVVFLPLGTPEEGVSLQSWLYESLRAAILLGRLPAGSKLPSTRAMAEYYKLARGTVQAAYQQLLSEGYLQARTGSGTRVSKVLPDPTLNAGYVRRKVVAEVKESRSAPDTPWLNRLAEIDPIFSRRTLPSGLRPFFPHRGDIKAFPIDLWRKLHTQQLRSSRLSMLLDSDPAGLPALREAVAGYLAIARGVQVSASRILLLSTVQQGLDLCLRLLAPGESQVWMEDPGYPGARQLMEVSGVRRVDVPVDQAGLRVDEGVRLARDARLAYVTPSRQAPLGGELSPARRLALLQWAQEQGSHIFEDDYDSEYRFIAKPIPALRSMPGAEHSVIMAGTFSKLLFPAIRLAYLVLPEHLVEPFTRASALLSRHANGLAQAVLADFIHEGHFDRHVRRMRKIYASRADAFAEAAHRHWRGLIDVPEIRAGMDIACRLHVEDEQLAFERLQEAGIGSIPLSRYWVANTQAPGLMMGFAAYDEAAIEGSAKALVQALRA</sequence>
<feature type="domain" description="HTH gntR-type" evidence="6">
    <location>
        <begin position="22"/>
        <end position="90"/>
    </location>
</feature>
<evidence type="ECO:0000256" key="3">
    <source>
        <dbReference type="ARBA" id="ARBA00023015"/>
    </source>
</evidence>
<dbReference type="InterPro" id="IPR015421">
    <property type="entry name" value="PyrdxlP-dep_Trfase_major"/>
</dbReference>
<dbReference type="PANTHER" id="PTHR46577:SF1">
    <property type="entry name" value="HTH-TYPE TRANSCRIPTIONAL REGULATORY PROTEIN GABR"/>
    <property type="match status" value="1"/>
</dbReference>
<evidence type="ECO:0000256" key="4">
    <source>
        <dbReference type="ARBA" id="ARBA00023125"/>
    </source>
</evidence>
<dbReference type="InterPro" id="IPR015424">
    <property type="entry name" value="PyrdxlP-dep_Trfase"/>
</dbReference>
<keyword evidence="8" id="KW-1185">Reference proteome</keyword>
<dbReference type="SMART" id="SM00345">
    <property type="entry name" value="HTH_GNTR"/>
    <property type="match status" value="1"/>
</dbReference>
<dbReference type="InterPro" id="IPR036388">
    <property type="entry name" value="WH-like_DNA-bd_sf"/>
</dbReference>
<dbReference type="PANTHER" id="PTHR46577">
    <property type="entry name" value="HTH-TYPE TRANSCRIPTIONAL REGULATORY PROTEIN GABR"/>
    <property type="match status" value="1"/>
</dbReference>
<protein>
    <submittedName>
        <fullName evidence="7">PLP-dependent aminotransferase family protein</fullName>
    </submittedName>
</protein>
<dbReference type="InterPro" id="IPR036390">
    <property type="entry name" value="WH_DNA-bd_sf"/>
</dbReference>
<evidence type="ECO:0000313" key="7">
    <source>
        <dbReference type="EMBL" id="MFH6597452.1"/>
    </source>
</evidence>
<organism evidence="7 8">
    <name type="scientific">Ectopseudomonas khazarica</name>
    <dbReference type="NCBI Taxonomy" id="2502979"/>
    <lineage>
        <taxon>Bacteria</taxon>
        <taxon>Pseudomonadati</taxon>
        <taxon>Pseudomonadota</taxon>
        <taxon>Gammaproteobacteria</taxon>
        <taxon>Pseudomonadales</taxon>
        <taxon>Pseudomonadaceae</taxon>
        <taxon>Ectopseudomonas</taxon>
    </lineage>
</organism>
<name>A0ABW7M7A1_9GAMM</name>
<dbReference type="RefSeq" id="WP_395272038.1">
    <property type="nucleotide sequence ID" value="NZ_JBHEGD010000001.1"/>
</dbReference>
<evidence type="ECO:0000256" key="5">
    <source>
        <dbReference type="ARBA" id="ARBA00023163"/>
    </source>
</evidence>
<dbReference type="PROSITE" id="PS50949">
    <property type="entry name" value="HTH_GNTR"/>
    <property type="match status" value="1"/>
</dbReference>
<evidence type="ECO:0000256" key="1">
    <source>
        <dbReference type="ARBA" id="ARBA00005384"/>
    </source>
</evidence>
<comment type="caution">
    <text evidence="7">The sequence shown here is derived from an EMBL/GenBank/DDBJ whole genome shotgun (WGS) entry which is preliminary data.</text>
</comment>
<proteinExistence type="inferred from homology"/>
<keyword evidence="3" id="KW-0805">Transcription regulation</keyword>
<dbReference type="SUPFAM" id="SSF53383">
    <property type="entry name" value="PLP-dependent transferases"/>
    <property type="match status" value="1"/>
</dbReference>
<dbReference type="InterPro" id="IPR051446">
    <property type="entry name" value="HTH_trans_reg/aminotransferase"/>
</dbReference>